<gene>
    <name evidence="16" type="ORF">DW142_14160</name>
    <name evidence="15" type="ORF">DW270_00825</name>
    <name evidence="14" type="ORF">DW812_00745</name>
    <name evidence="13" type="ORF">DWX36_06990</name>
    <name evidence="17" type="ORF">DWZ50_03635</name>
    <name evidence="12" type="ORF">DXC31_01755</name>
    <name evidence="10" type="ORF">G4958_03990</name>
    <name evidence="11" type="ORF">G4981_06430</name>
    <name evidence="6" type="ORF">LIQ08_03035</name>
    <name evidence="5" type="ORF">LIQ10_01175</name>
    <name evidence="9" type="ORF">O4N78_05270</name>
    <name evidence="8" type="ORF">PNU63_09050</name>
    <name evidence="7" type="ORF">PNW85_12170</name>
</gene>
<dbReference type="PRINTS" id="PR00037">
    <property type="entry name" value="HTHLACR"/>
</dbReference>
<evidence type="ECO:0000313" key="13">
    <source>
        <dbReference type="EMBL" id="RGT39605.1"/>
    </source>
</evidence>
<sequence length="258" mass="28996">MKREKAYVDARRKSILELLRENPTVRVDELAKRMGVSLITIRRDLQYLEEQKLLVRFYGGAQVADRETAEKNEVQMYRKLIARYAAGLVEDGDSLFINTSRNALQMLDYIQCRNVTVITNNGKAIGREYYDGISIILTGGELRHPKDAMVGDFAIRSVQNVFPKKAFMGCSGISMLSGMTTEIAAEVKVNEVMIQNVTEDVYLLADHTKIGKNSSFTSSPIQGIKHLITDEKAPQDVLDELRSAGVLIHQVHKGDFEI</sequence>
<dbReference type="EMBL" id="JAQMLA010000036">
    <property type="protein sequence ID" value="MDB8687417.1"/>
    <property type="molecule type" value="Genomic_DNA"/>
</dbReference>
<dbReference type="InterPro" id="IPR011991">
    <property type="entry name" value="ArsR-like_HTH"/>
</dbReference>
<evidence type="ECO:0000313" key="14">
    <source>
        <dbReference type="EMBL" id="RHD09314.1"/>
    </source>
</evidence>
<dbReference type="Proteomes" id="UP000284472">
    <property type="component" value="Unassembled WGS sequence"/>
</dbReference>
<organism evidence="14 21">
    <name type="scientific">Mediterraneibacter gnavus</name>
    <name type="common">Ruminococcus gnavus</name>
    <dbReference type="NCBI Taxonomy" id="33038"/>
    <lineage>
        <taxon>Bacteria</taxon>
        <taxon>Bacillati</taxon>
        <taxon>Bacillota</taxon>
        <taxon>Clostridia</taxon>
        <taxon>Lachnospirales</taxon>
        <taxon>Lachnospiraceae</taxon>
        <taxon>Mediterraneibacter</taxon>
    </lineage>
</organism>
<dbReference type="InterPro" id="IPR036388">
    <property type="entry name" value="WH-like_DNA-bd_sf"/>
</dbReference>
<dbReference type="PROSITE" id="PS51000">
    <property type="entry name" value="HTH_DEOR_2"/>
    <property type="match status" value="1"/>
</dbReference>
<dbReference type="Proteomes" id="UP000285697">
    <property type="component" value="Unassembled WGS sequence"/>
</dbReference>
<dbReference type="Proteomes" id="UP000283834">
    <property type="component" value="Unassembled WGS sequence"/>
</dbReference>
<evidence type="ECO:0000259" key="4">
    <source>
        <dbReference type="PROSITE" id="PS51000"/>
    </source>
</evidence>
<reference evidence="5" key="4">
    <citation type="submission" date="2021-10" db="EMBL/GenBank/DDBJ databases">
        <title>Collection of gut derived symbiotic bacterial strains cultured from healthy donors.</title>
        <authorList>
            <person name="Lin H."/>
            <person name="Littmann E."/>
            <person name="Claire K."/>
            <person name="Pamer E."/>
        </authorList>
    </citation>
    <scope>NUCLEOTIDE SEQUENCE</scope>
    <source>
        <strain evidence="6">MSK.23.18</strain>
        <strain evidence="5">MSK.23.4</strain>
    </source>
</reference>
<dbReference type="EMBL" id="JAPZEG010000005">
    <property type="protein sequence ID" value="MDE1202989.1"/>
    <property type="molecule type" value="Genomic_DNA"/>
</dbReference>
<evidence type="ECO:0000313" key="10">
    <source>
        <dbReference type="EMBL" id="NSI18535.1"/>
    </source>
</evidence>
<accession>A0A2N5P2J9</accession>
<dbReference type="EMBL" id="JAJBNC010000002">
    <property type="protein sequence ID" value="MCB5492355.1"/>
    <property type="molecule type" value="Genomic_DNA"/>
</dbReference>
<dbReference type="RefSeq" id="WP_004843469.1">
    <property type="nucleotide sequence ID" value="NZ_AP031446.1"/>
</dbReference>
<evidence type="ECO:0000256" key="2">
    <source>
        <dbReference type="ARBA" id="ARBA00023125"/>
    </source>
</evidence>
<dbReference type="CDD" id="cd00090">
    <property type="entry name" value="HTH_ARSR"/>
    <property type="match status" value="1"/>
</dbReference>
<dbReference type="GO" id="GO:0003677">
    <property type="term" value="F:DNA binding"/>
    <property type="evidence" value="ECO:0007669"/>
    <property type="project" value="UniProtKB-KW"/>
</dbReference>
<dbReference type="Proteomes" id="UP001149331">
    <property type="component" value="Unassembled WGS sequence"/>
</dbReference>
<dbReference type="InterPro" id="IPR037171">
    <property type="entry name" value="NagB/RpiA_transferase-like"/>
</dbReference>
<dbReference type="Pfam" id="PF08220">
    <property type="entry name" value="HTH_DeoR"/>
    <property type="match status" value="1"/>
</dbReference>
<reference evidence="7" key="6">
    <citation type="submission" date="2023-01" db="EMBL/GenBank/DDBJ databases">
        <title>Human gut microbiome strain richness.</title>
        <authorList>
            <person name="Chen-Liaw A."/>
        </authorList>
    </citation>
    <scope>NUCLEOTIDE SEQUENCE</scope>
    <source>
        <strain evidence="8">1001217st1_A9_1001217B_191108</strain>
        <strain evidence="7">RTP21484st1_H11_RTP21484_190118</strain>
    </source>
</reference>
<evidence type="ECO:0000313" key="22">
    <source>
        <dbReference type="Proteomes" id="UP000285610"/>
    </source>
</evidence>
<feature type="domain" description="HTH deoR-type" evidence="4">
    <location>
        <begin position="8"/>
        <end position="63"/>
    </location>
</feature>
<dbReference type="STRING" id="33038.GCA_900067245_02745"/>
<comment type="caution">
    <text evidence="14">The sequence shown here is derived from an EMBL/GenBank/DDBJ whole genome shotgun (WGS) entry which is preliminary data.</text>
</comment>
<evidence type="ECO:0000313" key="23">
    <source>
        <dbReference type="Proteomes" id="UP000285697"/>
    </source>
</evidence>
<dbReference type="Proteomes" id="UP000285610">
    <property type="component" value="Unassembled WGS sequence"/>
</dbReference>
<dbReference type="Gene3D" id="1.10.10.10">
    <property type="entry name" value="Winged helix-like DNA-binding domain superfamily/Winged helix DNA-binding domain"/>
    <property type="match status" value="1"/>
</dbReference>
<evidence type="ECO:0000313" key="8">
    <source>
        <dbReference type="EMBL" id="MDB8738919.1"/>
    </source>
</evidence>
<evidence type="ECO:0000313" key="11">
    <source>
        <dbReference type="EMBL" id="NSI64909.1"/>
    </source>
</evidence>
<proteinExistence type="predicted"/>
<dbReference type="SUPFAM" id="SSF46785">
    <property type="entry name" value="Winged helix' DNA-binding domain"/>
    <property type="match status" value="1"/>
</dbReference>
<dbReference type="GeneID" id="57433474"/>
<dbReference type="PROSITE" id="PS00894">
    <property type="entry name" value="HTH_DEOR_1"/>
    <property type="match status" value="1"/>
</dbReference>
<dbReference type="Proteomes" id="UP001212160">
    <property type="component" value="Unassembled WGS sequence"/>
</dbReference>
<keyword evidence="1" id="KW-0805">Transcription regulation</keyword>
<dbReference type="GO" id="GO:0003700">
    <property type="term" value="F:DNA-binding transcription factor activity"/>
    <property type="evidence" value="ECO:0007669"/>
    <property type="project" value="InterPro"/>
</dbReference>
<evidence type="ECO:0000313" key="15">
    <source>
        <dbReference type="EMBL" id="RHG22455.1"/>
    </source>
</evidence>
<dbReference type="Pfam" id="PF00455">
    <property type="entry name" value="DeoRC"/>
    <property type="match status" value="1"/>
</dbReference>
<evidence type="ECO:0000313" key="5">
    <source>
        <dbReference type="EMBL" id="MCB5492355.1"/>
    </source>
</evidence>
<dbReference type="EMBL" id="QSIR01000001">
    <property type="protein sequence ID" value="RHD09314.1"/>
    <property type="molecule type" value="Genomic_DNA"/>
</dbReference>
<evidence type="ECO:0000313" key="12">
    <source>
        <dbReference type="EMBL" id="RGM25910.1"/>
    </source>
</evidence>
<dbReference type="EMBL" id="QRLN01000026">
    <property type="protein sequence ID" value="RHJ08024.1"/>
    <property type="molecule type" value="Genomic_DNA"/>
</dbReference>
<evidence type="ECO:0000256" key="3">
    <source>
        <dbReference type="ARBA" id="ARBA00023163"/>
    </source>
</evidence>
<name>A0A2N5P2J9_MEDGN</name>
<evidence type="ECO:0000256" key="1">
    <source>
        <dbReference type="ARBA" id="ARBA00023015"/>
    </source>
</evidence>
<evidence type="ECO:0000313" key="18">
    <source>
        <dbReference type="Proteomes" id="UP000260808"/>
    </source>
</evidence>
<dbReference type="EMBL" id="JAAIRY010000007">
    <property type="protein sequence ID" value="NSI64909.1"/>
    <property type="molecule type" value="Genomic_DNA"/>
</dbReference>
<dbReference type="InterPro" id="IPR050313">
    <property type="entry name" value="Carb_Metab_HTH_regulators"/>
</dbReference>
<keyword evidence="2 5" id="KW-0238">DNA-binding</keyword>
<dbReference type="InterPro" id="IPR018356">
    <property type="entry name" value="Tscrpt_reg_HTH_DeoR_CS"/>
</dbReference>
<reference evidence="10" key="3">
    <citation type="submission" date="2020-02" db="EMBL/GenBank/DDBJ databases">
        <authorList>
            <person name="Littmann E."/>
            <person name="Sorbara M."/>
        </authorList>
    </citation>
    <scope>NUCLEOTIDE SEQUENCE</scope>
    <source>
        <strain evidence="11">MSK.11.9</strain>
        <strain evidence="10">MSK.22.53</strain>
    </source>
</reference>
<dbReference type="EMBL" id="JAQMLR010000007">
    <property type="protein sequence ID" value="MDB8738919.1"/>
    <property type="molecule type" value="Genomic_DNA"/>
</dbReference>
<dbReference type="Proteomes" id="UP000260808">
    <property type="component" value="Unassembled WGS sequence"/>
</dbReference>
<evidence type="ECO:0000313" key="6">
    <source>
        <dbReference type="EMBL" id="MCB5618142.1"/>
    </source>
</evidence>
<keyword evidence="3" id="KW-0804">Transcription</keyword>
<protein>
    <submittedName>
        <fullName evidence="5">DeoR/GlpR family DNA-binding transcription regulator</fullName>
    </submittedName>
    <submittedName>
        <fullName evidence="14">DeoR/GlpR transcriptional regulator</fullName>
    </submittedName>
</protein>
<reference evidence="9" key="5">
    <citation type="submission" date="2022-12" db="EMBL/GenBank/DDBJ databases">
        <title>Genome of R. gnavus strain RSHDN_120.</title>
        <authorList>
            <person name="Abdugheni R."/>
        </authorList>
    </citation>
    <scope>NUCLEOTIDE SEQUENCE</scope>
    <source>
        <strain evidence="9">RSHDN_120</strain>
    </source>
</reference>
<dbReference type="Proteomes" id="UP001296643">
    <property type="component" value="Unassembled WGS sequence"/>
</dbReference>
<dbReference type="SUPFAM" id="SSF100950">
    <property type="entry name" value="NagB/RpiA/CoA transferase-like"/>
    <property type="match status" value="1"/>
</dbReference>
<evidence type="ECO:0000313" key="9">
    <source>
        <dbReference type="EMBL" id="MDE1202989.1"/>
    </source>
</evidence>
<dbReference type="InterPro" id="IPR014036">
    <property type="entry name" value="DeoR-like_C"/>
</dbReference>
<dbReference type="PANTHER" id="PTHR30363">
    <property type="entry name" value="HTH-TYPE TRANSCRIPTIONAL REGULATOR SRLR-RELATED"/>
    <property type="match status" value="1"/>
</dbReference>
<evidence type="ECO:0000313" key="19">
    <source>
        <dbReference type="Proteomes" id="UP000283834"/>
    </source>
</evidence>
<evidence type="ECO:0000313" key="16">
    <source>
        <dbReference type="EMBL" id="RHJ08024.1"/>
    </source>
</evidence>
<reference evidence="18 19" key="1">
    <citation type="submission" date="2018-08" db="EMBL/GenBank/DDBJ databases">
        <title>A genome reference for cultivated species of the human gut microbiota.</title>
        <authorList>
            <person name="Zou Y."/>
            <person name="Xue W."/>
            <person name="Luo G."/>
        </authorList>
    </citation>
    <scope>NUCLEOTIDE SEQUENCE [LARGE SCALE GENOMIC DNA]</scope>
    <source>
        <strain evidence="13 19">AF19-16AC</strain>
        <strain evidence="17 22">AF33-12</strain>
        <strain evidence="16 20">AM12-54</strain>
        <strain evidence="15 23">AM22-7AC</strain>
        <strain evidence="14 21">AM32-6</strain>
        <strain evidence="12 18">TF01-20-2</strain>
    </source>
</reference>
<dbReference type="Proteomes" id="UP001211731">
    <property type="component" value="Unassembled WGS sequence"/>
</dbReference>
<dbReference type="AlphaFoldDB" id="A0A2N5P2J9"/>
<dbReference type="PANTHER" id="PTHR30363:SF44">
    <property type="entry name" value="AGA OPERON TRANSCRIPTIONAL REPRESSOR-RELATED"/>
    <property type="match status" value="1"/>
</dbReference>
<dbReference type="SMART" id="SM01134">
    <property type="entry name" value="DeoRC"/>
    <property type="match status" value="1"/>
</dbReference>
<dbReference type="Proteomes" id="UP001297370">
    <property type="component" value="Unassembled WGS sequence"/>
</dbReference>
<dbReference type="InterPro" id="IPR036390">
    <property type="entry name" value="WH_DNA-bd_sf"/>
</dbReference>
<evidence type="ECO:0000313" key="17">
    <source>
        <dbReference type="EMBL" id="RHM80318.1"/>
    </source>
</evidence>
<dbReference type="Proteomes" id="UP001296581">
    <property type="component" value="Unassembled WGS sequence"/>
</dbReference>
<evidence type="ECO:0000313" key="20">
    <source>
        <dbReference type="Proteomes" id="UP000283992"/>
    </source>
</evidence>
<dbReference type="EMBL" id="QRIA01000001">
    <property type="protein sequence ID" value="RHG22455.1"/>
    <property type="molecule type" value="Genomic_DNA"/>
</dbReference>
<dbReference type="SMART" id="SM00420">
    <property type="entry name" value="HTH_DEOR"/>
    <property type="match status" value="1"/>
</dbReference>
<evidence type="ECO:0000313" key="7">
    <source>
        <dbReference type="EMBL" id="MDB8687417.1"/>
    </source>
</evidence>
<evidence type="ECO:0000313" key="21">
    <source>
        <dbReference type="Proteomes" id="UP000284472"/>
    </source>
</evidence>
<dbReference type="EMBL" id="QSSX01000002">
    <property type="protein sequence ID" value="RGM25910.1"/>
    <property type="molecule type" value="Genomic_DNA"/>
</dbReference>
<dbReference type="EMBL" id="JAAIRM010000004">
    <property type="protein sequence ID" value="NSI18535.1"/>
    <property type="molecule type" value="Genomic_DNA"/>
</dbReference>
<reference evidence="10" key="2">
    <citation type="journal article" date="2020" name="Cell Host Microbe">
        <title>Functional and Genomic Variation between Human-Derived Isolates of Lachnospiraceae Reveals Inter- and Intra-Species Diversity.</title>
        <authorList>
            <person name="Sorbara M.T."/>
            <person name="Littmann E.R."/>
            <person name="Fontana E."/>
            <person name="Moody T.U."/>
            <person name="Kohout C.E."/>
            <person name="Gjonbalaj M."/>
            <person name="Eaton V."/>
            <person name="Seok R."/>
            <person name="Leiner I.M."/>
            <person name="Pamer E.G."/>
        </authorList>
    </citation>
    <scope>NUCLEOTIDE SEQUENCE</scope>
    <source>
        <strain evidence="11">MSK.11.9</strain>
        <strain evidence="10">MSK.22.53</strain>
    </source>
</reference>
<dbReference type="EMBL" id="JAJBOM010000002">
    <property type="protein sequence ID" value="MCB5618142.1"/>
    <property type="molecule type" value="Genomic_DNA"/>
</dbReference>
<dbReference type="InterPro" id="IPR001034">
    <property type="entry name" value="DeoR_HTH"/>
</dbReference>
<dbReference type="Proteomes" id="UP000283992">
    <property type="component" value="Unassembled WGS sequence"/>
</dbReference>
<dbReference type="EMBL" id="QRWQ01000005">
    <property type="protein sequence ID" value="RGT39605.1"/>
    <property type="molecule type" value="Genomic_DNA"/>
</dbReference>
<dbReference type="EMBL" id="QRQE01000006">
    <property type="protein sequence ID" value="RHM80318.1"/>
    <property type="molecule type" value="Genomic_DNA"/>
</dbReference>
<dbReference type="Proteomes" id="UP001297422">
    <property type="component" value="Unassembled WGS sequence"/>
</dbReference>